<keyword evidence="2" id="KW-1185">Reference proteome</keyword>
<dbReference type="RefSeq" id="WP_066158423.1">
    <property type="nucleotide sequence ID" value="NZ_CP020814.1"/>
</dbReference>
<gene>
    <name evidence="1" type="ORF">BkAM31D_02210</name>
</gene>
<name>A0A1Y9THJ3_9BACI</name>
<dbReference type="EMBL" id="CP020814">
    <property type="protein sequence ID" value="ARK28755.1"/>
    <property type="molecule type" value="Genomic_DNA"/>
</dbReference>
<dbReference type="KEGG" id="bkw:BkAM31D_02210"/>
<dbReference type="AlphaFoldDB" id="A0A1Y9THJ3"/>
<sequence length="66" mass="8015">MNLLEQYILEVFSVEPYESDWTSEFPERKFVKVNMKTTCYGVEITGDHIFNTEEWEKYQKQGYYMA</sequence>
<proteinExistence type="predicted"/>
<dbReference type="STRING" id="199441.BkAM31D_02210"/>
<reference evidence="1 2" key="1">
    <citation type="submission" date="2017-04" db="EMBL/GenBank/DDBJ databases">
        <title>Bacillus krulwichiae AM31D Genome sequencing and assembly.</title>
        <authorList>
            <person name="Krulwich T.A."/>
            <person name="Anastor L."/>
            <person name="Ehrlich R."/>
            <person name="Ehrlich G.D."/>
            <person name="Janto B."/>
        </authorList>
    </citation>
    <scope>NUCLEOTIDE SEQUENCE [LARGE SCALE GENOMIC DNA]</scope>
    <source>
        <strain evidence="1 2">AM31D</strain>
    </source>
</reference>
<dbReference type="Proteomes" id="UP000193006">
    <property type="component" value="Chromosome"/>
</dbReference>
<organism evidence="1 2">
    <name type="scientific">Halalkalibacter krulwichiae</name>
    <dbReference type="NCBI Taxonomy" id="199441"/>
    <lineage>
        <taxon>Bacteria</taxon>
        <taxon>Bacillati</taxon>
        <taxon>Bacillota</taxon>
        <taxon>Bacilli</taxon>
        <taxon>Bacillales</taxon>
        <taxon>Bacillaceae</taxon>
        <taxon>Halalkalibacter</taxon>
    </lineage>
</organism>
<evidence type="ECO:0000313" key="2">
    <source>
        <dbReference type="Proteomes" id="UP000193006"/>
    </source>
</evidence>
<accession>A0A1Y9THJ3</accession>
<protein>
    <submittedName>
        <fullName evidence="1">Uncharacterized protein</fullName>
    </submittedName>
</protein>
<evidence type="ECO:0000313" key="1">
    <source>
        <dbReference type="EMBL" id="ARK28755.1"/>
    </source>
</evidence>